<organism evidence="1 2">
    <name type="scientific">Nibea albiflora</name>
    <name type="common">Yellow drum</name>
    <name type="synonym">Corvina albiflora</name>
    <dbReference type="NCBI Taxonomy" id="240163"/>
    <lineage>
        <taxon>Eukaryota</taxon>
        <taxon>Metazoa</taxon>
        <taxon>Chordata</taxon>
        <taxon>Craniata</taxon>
        <taxon>Vertebrata</taxon>
        <taxon>Euteleostomi</taxon>
        <taxon>Actinopterygii</taxon>
        <taxon>Neopterygii</taxon>
        <taxon>Teleostei</taxon>
        <taxon>Neoteleostei</taxon>
        <taxon>Acanthomorphata</taxon>
        <taxon>Eupercaria</taxon>
        <taxon>Sciaenidae</taxon>
        <taxon>Nibea</taxon>
    </lineage>
</organism>
<evidence type="ECO:0000313" key="1">
    <source>
        <dbReference type="EMBL" id="KAG8001100.1"/>
    </source>
</evidence>
<keyword evidence="2" id="KW-1185">Reference proteome</keyword>
<name>A0ACB7EFU9_NIBAL</name>
<dbReference type="Proteomes" id="UP000805704">
    <property type="component" value="Chromosome 7"/>
</dbReference>
<protein>
    <submittedName>
        <fullName evidence="1">Uncharacterized protein</fullName>
    </submittedName>
</protein>
<accession>A0ACB7EFU9</accession>
<reference evidence="1" key="1">
    <citation type="submission" date="2020-04" db="EMBL/GenBank/DDBJ databases">
        <title>A chromosome-scale assembly and high-density genetic map of the yellow drum (Nibea albiflora) genome.</title>
        <authorList>
            <person name="Xu D."/>
            <person name="Zhang W."/>
            <person name="Chen R."/>
            <person name="Tan P."/>
            <person name="Wang L."/>
            <person name="Song H."/>
            <person name="Tian L."/>
            <person name="Zhu Q."/>
            <person name="Wang B."/>
        </authorList>
    </citation>
    <scope>NUCLEOTIDE SEQUENCE</scope>
    <source>
        <strain evidence="1">ZJHYS-2018</strain>
    </source>
</reference>
<proteinExistence type="predicted"/>
<sequence>MFGKEKDILVHKLKALESKDAHTELNKLFDELAKALSEKERELKQVVLEQYHLQQAADGVLQIHGQPPE</sequence>
<gene>
    <name evidence="1" type="ORF">GBF38_006613</name>
</gene>
<comment type="caution">
    <text evidence="1">The sequence shown here is derived from an EMBL/GenBank/DDBJ whole genome shotgun (WGS) entry which is preliminary data.</text>
</comment>
<evidence type="ECO:0000313" key="2">
    <source>
        <dbReference type="Proteomes" id="UP000805704"/>
    </source>
</evidence>
<dbReference type="EMBL" id="CM024795">
    <property type="protein sequence ID" value="KAG8001100.1"/>
    <property type="molecule type" value="Genomic_DNA"/>
</dbReference>